<sequence>LNLGDIALDGSKIKANASKHSAMSYGHIKKLEDQLKGEVKKLMELAEEADNGKIPDGMHLPDEIARREDRIKAIAEA</sequence>
<organism evidence="1">
    <name type="scientific">mine drainage metagenome</name>
    <dbReference type="NCBI Taxonomy" id="410659"/>
    <lineage>
        <taxon>unclassified sequences</taxon>
        <taxon>metagenomes</taxon>
        <taxon>ecological metagenomes</taxon>
    </lineage>
</organism>
<gene>
    <name evidence="1" type="ORF">B1B_08939</name>
</gene>
<proteinExistence type="predicted"/>
<evidence type="ECO:0000313" key="1">
    <source>
        <dbReference type="EMBL" id="EQD56811.1"/>
    </source>
</evidence>
<accession>T1A808</accession>
<comment type="caution">
    <text evidence="1">The sequence shown here is derived from an EMBL/GenBank/DDBJ whole genome shotgun (WGS) entry which is preliminary data.</text>
</comment>
<protein>
    <submittedName>
        <fullName evidence="1">Transposase, IS4 family protein</fullName>
    </submittedName>
</protein>
<feature type="non-terminal residue" evidence="1">
    <location>
        <position position="1"/>
    </location>
</feature>
<reference evidence="1" key="2">
    <citation type="journal article" date="2014" name="ISME J.">
        <title>Microbial stratification in low pH oxic and suboxic macroscopic growths along an acid mine drainage.</title>
        <authorList>
            <person name="Mendez-Garcia C."/>
            <person name="Mesa V."/>
            <person name="Sprenger R.R."/>
            <person name="Richter M."/>
            <person name="Diez M.S."/>
            <person name="Solano J."/>
            <person name="Bargiela R."/>
            <person name="Golyshina O.V."/>
            <person name="Manteca A."/>
            <person name="Ramos J.L."/>
            <person name="Gallego J.R."/>
            <person name="Llorente I."/>
            <person name="Martins Dos Santos V.A."/>
            <person name="Jensen O.N."/>
            <person name="Pelaez A.I."/>
            <person name="Sanchez J."/>
            <person name="Ferrer M."/>
        </authorList>
    </citation>
    <scope>NUCLEOTIDE SEQUENCE</scope>
</reference>
<feature type="non-terminal residue" evidence="1">
    <location>
        <position position="77"/>
    </location>
</feature>
<dbReference type="AlphaFoldDB" id="T1A808"/>
<reference evidence="1" key="1">
    <citation type="submission" date="2013-08" db="EMBL/GenBank/DDBJ databases">
        <authorList>
            <person name="Mendez C."/>
            <person name="Richter M."/>
            <person name="Ferrer M."/>
            <person name="Sanchez J."/>
        </authorList>
    </citation>
    <scope>NUCLEOTIDE SEQUENCE</scope>
</reference>
<name>T1A808_9ZZZZ</name>
<dbReference type="EMBL" id="AUZY01005866">
    <property type="protein sequence ID" value="EQD56811.1"/>
    <property type="molecule type" value="Genomic_DNA"/>
</dbReference>